<dbReference type="Gene3D" id="3.40.190.10">
    <property type="entry name" value="Periplasmic binding protein-like II"/>
    <property type="match status" value="2"/>
</dbReference>
<dbReference type="RefSeq" id="WP_007425517.1">
    <property type="nucleotide sequence ID" value="NZ_AMGO01000007.1"/>
</dbReference>
<keyword evidence="7" id="KW-1185">Reference proteome</keyword>
<dbReference type="PANTHER" id="PTHR30537">
    <property type="entry name" value="HTH-TYPE TRANSCRIPTIONAL REGULATOR"/>
    <property type="match status" value="1"/>
</dbReference>
<keyword evidence="3" id="KW-0238">DNA-binding</keyword>
<gene>
    <name evidence="6" type="ORF">OCGS_0364</name>
</gene>
<evidence type="ECO:0000256" key="1">
    <source>
        <dbReference type="ARBA" id="ARBA00009437"/>
    </source>
</evidence>
<evidence type="ECO:0000259" key="5">
    <source>
        <dbReference type="PROSITE" id="PS50931"/>
    </source>
</evidence>
<dbReference type="PRINTS" id="PR00039">
    <property type="entry name" value="HTHLYSR"/>
</dbReference>
<organism evidence="6 7">
    <name type="scientific">Oceaniovalibus guishaninsula JLT2003</name>
    <dbReference type="NCBI Taxonomy" id="1231392"/>
    <lineage>
        <taxon>Bacteria</taxon>
        <taxon>Pseudomonadati</taxon>
        <taxon>Pseudomonadota</taxon>
        <taxon>Alphaproteobacteria</taxon>
        <taxon>Rhodobacterales</taxon>
        <taxon>Roseobacteraceae</taxon>
        <taxon>Oceaniovalibus</taxon>
    </lineage>
</organism>
<feature type="domain" description="HTH lysR-type" evidence="5">
    <location>
        <begin position="9"/>
        <end position="66"/>
    </location>
</feature>
<keyword evidence="2" id="KW-0805">Transcription regulation</keyword>
<dbReference type="GO" id="GO:0003677">
    <property type="term" value="F:DNA binding"/>
    <property type="evidence" value="ECO:0007669"/>
    <property type="project" value="UniProtKB-KW"/>
</dbReference>
<evidence type="ECO:0000256" key="3">
    <source>
        <dbReference type="ARBA" id="ARBA00023125"/>
    </source>
</evidence>
<evidence type="ECO:0000313" key="6">
    <source>
        <dbReference type="EMBL" id="EKE45274.1"/>
    </source>
</evidence>
<dbReference type="OrthoDB" id="9804958at2"/>
<protein>
    <submittedName>
        <fullName evidence="6">LysR family transcriptional regulator</fullName>
    </submittedName>
</protein>
<dbReference type="eggNOG" id="COG0583">
    <property type="taxonomic scope" value="Bacteria"/>
</dbReference>
<dbReference type="InterPro" id="IPR000847">
    <property type="entry name" value="LysR_HTH_N"/>
</dbReference>
<dbReference type="Proteomes" id="UP000006765">
    <property type="component" value="Unassembled WGS sequence"/>
</dbReference>
<dbReference type="STRING" id="1231392.OCGS_0364"/>
<name>K2HR88_9RHOB</name>
<evidence type="ECO:0000256" key="2">
    <source>
        <dbReference type="ARBA" id="ARBA00023015"/>
    </source>
</evidence>
<dbReference type="Pfam" id="PF00126">
    <property type="entry name" value="HTH_1"/>
    <property type="match status" value="1"/>
</dbReference>
<proteinExistence type="inferred from homology"/>
<reference evidence="6 7" key="1">
    <citation type="journal article" date="2012" name="J. Bacteriol.">
        <title>Draft Genome Sequence of Oceaniovalibus guishaninsula JLT2003T.</title>
        <authorList>
            <person name="Tang K."/>
            <person name="Liu K."/>
            <person name="Jiao N."/>
        </authorList>
    </citation>
    <scope>NUCLEOTIDE SEQUENCE [LARGE SCALE GENOMIC DNA]</scope>
    <source>
        <strain evidence="6 7">JLT2003</strain>
    </source>
</reference>
<comment type="similarity">
    <text evidence="1">Belongs to the LysR transcriptional regulatory family.</text>
</comment>
<dbReference type="EMBL" id="AMGO01000007">
    <property type="protein sequence ID" value="EKE45274.1"/>
    <property type="molecule type" value="Genomic_DNA"/>
</dbReference>
<accession>K2HR88</accession>
<dbReference type="PANTHER" id="PTHR30537:SF5">
    <property type="entry name" value="HTH-TYPE TRANSCRIPTIONAL ACTIVATOR TTDR-RELATED"/>
    <property type="match status" value="1"/>
</dbReference>
<keyword evidence="4" id="KW-0804">Transcription</keyword>
<dbReference type="FunFam" id="1.10.10.10:FF:000038">
    <property type="entry name" value="Glycine cleavage system transcriptional activator"/>
    <property type="match status" value="1"/>
</dbReference>
<evidence type="ECO:0000313" key="7">
    <source>
        <dbReference type="Proteomes" id="UP000006765"/>
    </source>
</evidence>
<comment type="caution">
    <text evidence="6">The sequence shown here is derived from an EMBL/GenBank/DDBJ whole genome shotgun (WGS) entry which is preliminary data.</text>
</comment>
<dbReference type="InterPro" id="IPR036390">
    <property type="entry name" value="WH_DNA-bd_sf"/>
</dbReference>
<dbReference type="InterPro" id="IPR005119">
    <property type="entry name" value="LysR_subst-bd"/>
</dbReference>
<dbReference type="AlphaFoldDB" id="K2HR88"/>
<dbReference type="Pfam" id="PF03466">
    <property type="entry name" value="LysR_substrate"/>
    <property type="match status" value="1"/>
</dbReference>
<dbReference type="Gene3D" id="1.10.10.10">
    <property type="entry name" value="Winged helix-like DNA-binding domain superfamily/Winged helix DNA-binding domain"/>
    <property type="match status" value="1"/>
</dbReference>
<dbReference type="PROSITE" id="PS50931">
    <property type="entry name" value="HTH_LYSR"/>
    <property type="match status" value="1"/>
</dbReference>
<evidence type="ECO:0000256" key="4">
    <source>
        <dbReference type="ARBA" id="ARBA00023163"/>
    </source>
</evidence>
<dbReference type="GO" id="GO:0003700">
    <property type="term" value="F:DNA-binding transcription factor activity"/>
    <property type="evidence" value="ECO:0007669"/>
    <property type="project" value="InterPro"/>
</dbReference>
<dbReference type="SUPFAM" id="SSF46785">
    <property type="entry name" value="Winged helix' DNA-binding domain"/>
    <property type="match status" value="1"/>
</dbReference>
<dbReference type="SUPFAM" id="SSF53850">
    <property type="entry name" value="Periplasmic binding protein-like II"/>
    <property type="match status" value="1"/>
</dbReference>
<sequence length="299" mass="33264">MHRLRRNIPSLGTLTAFEAAARRESFTRAADELGVTQAAVSRRIKALETELGRPLFDRTTRRVRLTDAGRRLFEAVGQSFDGLADAVEALRAPDTMLTIAVSVAFGHFRLLPVLSSFRELAPHTGLRVISEDTWNAPDDTRIDVAVRYGHPPFRGMRVVGSLREVLVPVAAPSVASGLHGVGIEDLARRRDLTLIESAEPEPSWLGWSQWLRRSGWTGPFGGAALRFSNYSDAIYAAMDGQGIALGWTGLLKRTLADGRLTVLDLPPLKPRERHYILVSDRRNHSELVETFVRWMETSF</sequence>
<dbReference type="InterPro" id="IPR058163">
    <property type="entry name" value="LysR-type_TF_proteobact-type"/>
</dbReference>
<dbReference type="InterPro" id="IPR036388">
    <property type="entry name" value="WH-like_DNA-bd_sf"/>
</dbReference>